<evidence type="ECO:0000256" key="5">
    <source>
        <dbReference type="ARBA" id="ARBA00022840"/>
    </source>
</evidence>
<comment type="catalytic activity">
    <reaction evidence="8">
        <text>Couples ATP hydrolysis with the unwinding of duplex DNA by translocating in the 3'-5' direction.</text>
        <dbReference type="EC" id="5.6.2.4"/>
    </reaction>
</comment>
<dbReference type="InterPro" id="IPR013986">
    <property type="entry name" value="DExx_box_DNA_helicase_dom_sf"/>
</dbReference>
<evidence type="ECO:0000256" key="4">
    <source>
        <dbReference type="ARBA" id="ARBA00022806"/>
    </source>
</evidence>
<organism evidence="13 14">
    <name type="scientific">Mycoplasma parvum str. Indiana</name>
    <dbReference type="NCBI Taxonomy" id="1403316"/>
    <lineage>
        <taxon>Bacteria</taxon>
        <taxon>Bacillati</taxon>
        <taxon>Mycoplasmatota</taxon>
        <taxon>Mollicutes</taxon>
        <taxon>Mycoplasmataceae</taxon>
        <taxon>Mycoplasma</taxon>
    </lineage>
</organism>
<dbReference type="HOGENOM" id="CLU_004585_6_3_14"/>
<gene>
    <name evidence="13" type="ORF">PRV_01845</name>
</gene>
<dbReference type="InterPro" id="IPR000212">
    <property type="entry name" value="DNA_helicase_UvrD/REP"/>
</dbReference>
<dbReference type="KEGG" id="mpv:PRV_01845"/>
<evidence type="ECO:0000313" key="14">
    <source>
        <dbReference type="Proteomes" id="UP000017119"/>
    </source>
</evidence>
<dbReference type="PANTHER" id="PTHR11070">
    <property type="entry name" value="UVRD / RECB / PCRA DNA HELICASE FAMILY MEMBER"/>
    <property type="match status" value="1"/>
</dbReference>
<reference evidence="13 14" key="1">
    <citation type="journal article" date="2013" name="Genome Announc.">
        <title>Genome Sequence of Mycoplasma parvum (Formerly Eperythrozoon parvum), a Diminutive Hemoplasma of the Pig.</title>
        <authorList>
            <person name="do Nascimento N.C."/>
            <person name="Dos Santos A.P."/>
            <person name="Chu Y."/>
            <person name="Guimaraes A.M."/>
            <person name="Pagliaro A."/>
            <person name="Messick J.B."/>
        </authorList>
    </citation>
    <scope>NUCLEOTIDE SEQUENCE [LARGE SCALE GENOMIC DNA]</scope>
    <source>
        <strain evidence="13 14">Indiana</strain>
    </source>
</reference>
<dbReference type="Gene3D" id="3.40.50.300">
    <property type="entry name" value="P-loop containing nucleotide triphosphate hydrolases"/>
    <property type="match status" value="2"/>
</dbReference>
<feature type="domain" description="UvrD-like helicase ATP-binding" evidence="12">
    <location>
        <begin position="14"/>
        <end position="333"/>
    </location>
</feature>
<dbReference type="InterPro" id="IPR014017">
    <property type="entry name" value="DNA_helicase_UvrD-like_C"/>
</dbReference>
<dbReference type="CDD" id="cd17932">
    <property type="entry name" value="DEXQc_UvrD"/>
    <property type="match status" value="1"/>
</dbReference>
<dbReference type="RefSeq" id="WP_022769844.1">
    <property type="nucleotide sequence ID" value="NC_022575.1"/>
</dbReference>
<dbReference type="GO" id="GO:0016887">
    <property type="term" value="F:ATP hydrolysis activity"/>
    <property type="evidence" value="ECO:0007669"/>
    <property type="project" value="RHEA"/>
</dbReference>
<dbReference type="Gene3D" id="1.10.10.160">
    <property type="match status" value="1"/>
</dbReference>
<keyword evidence="5 11" id="KW-0067">ATP-binding</keyword>
<dbReference type="GO" id="GO:0005524">
    <property type="term" value="F:ATP binding"/>
    <property type="evidence" value="ECO:0007669"/>
    <property type="project" value="UniProtKB-UniRule"/>
</dbReference>
<evidence type="ECO:0000256" key="8">
    <source>
        <dbReference type="ARBA" id="ARBA00034617"/>
    </source>
</evidence>
<dbReference type="GO" id="GO:0043138">
    <property type="term" value="F:3'-5' DNA helicase activity"/>
    <property type="evidence" value="ECO:0007669"/>
    <property type="project" value="UniProtKB-EC"/>
</dbReference>
<comment type="catalytic activity">
    <reaction evidence="10">
        <text>ATP + H2O = ADP + phosphate + H(+)</text>
        <dbReference type="Rhea" id="RHEA:13065"/>
        <dbReference type="ChEBI" id="CHEBI:15377"/>
        <dbReference type="ChEBI" id="CHEBI:15378"/>
        <dbReference type="ChEBI" id="CHEBI:30616"/>
        <dbReference type="ChEBI" id="CHEBI:43474"/>
        <dbReference type="ChEBI" id="CHEBI:456216"/>
        <dbReference type="EC" id="5.6.2.4"/>
    </reaction>
</comment>
<dbReference type="InterPro" id="IPR014016">
    <property type="entry name" value="UvrD-like_ATP-bd"/>
</dbReference>
<dbReference type="AlphaFoldDB" id="U5NCQ0"/>
<dbReference type="InterPro" id="IPR027417">
    <property type="entry name" value="P-loop_NTPase"/>
</dbReference>
<keyword evidence="3 11" id="KW-0378">Hydrolase</keyword>
<evidence type="ECO:0000256" key="1">
    <source>
        <dbReference type="ARBA" id="ARBA00009922"/>
    </source>
</evidence>
<keyword evidence="2 11" id="KW-0547">Nucleotide-binding</keyword>
<keyword evidence="6" id="KW-0238">DNA-binding</keyword>
<comment type="similarity">
    <text evidence="1">Belongs to the helicase family. UvrD subfamily.</text>
</comment>
<dbReference type="GO" id="GO:0003677">
    <property type="term" value="F:DNA binding"/>
    <property type="evidence" value="ECO:0007669"/>
    <property type="project" value="UniProtKB-KW"/>
</dbReference>
<dbReference type="Pfam" id="PF00580">
    <property type="entry name" value="UvrD-helicase"/>
    <property type="match status" value="1"/>
</dbReference>
<evidence type="ECO:0000256" key="10">
    <source>
        <dbReference type="ARBA" id="ARBA00048988"/>
    </source>
</evidence>
<dbReference type="PATRIC" id="fig|1403316.3.peg.334"/>
<evidence type="ECO:0000313" key="13">
    <source>
        <dbReference type="EMBL" id="AGX89110.1"/>
    </source>
</evidence>
<evidence type="ECO:0000256" key="6">
    <source>
        <dbReference type="ARBA" id="ARBA00023125"/>
    </source>
</evidence>
<dbReference type="Gene3D" id="1.10.486.10">
    <property type="entry name" value="PCRA, domain 4"/>
    <property type="match status" value="1"/>
</dbReference>
<name>U5NCQ0_9MOLU</name>
<protein>
    <recommendedName>
        <fullName evidence="9">DNA 3'-5' helicase</fullName>
        <ecNumber evidence="9">5.6.2.4</ecNumber>
    </recommendedName>
</protein>
<evidence type="ECO:0000256" key="3">
    <source>
        <dbReference type="ARBA" id="ARBA00022801"/>
    </source>
</evidence>
<evidence type="ECO:0000256" key="9">
    <source>
        <dbReference type="ARBA" id="ARBA00034808"/>
    </source>
</evidence>
<dbReference type="Pfam" id="PF13361">
    <property type="entry name" value="UvrD_C"/>
    <property type="match status" value="1"/>
</dbReference>
<proteinExistence type="inferred from homology"/>
<dbReference type="STRING" id="1403316.PRV_01845"/>
<sequence length="727" mass="86283">MKELKKVMKSEGQRPNKQQLAIIEFNENRNVGIIAGPGSGKTFVIIEKIRFYLSKKIEPRKILLVTYTNRGIIEIKKRINQFVKAKREFEYAGTLHAVCKKFLEEEFKTELSQLLSWKFSKLTIQDVKDKFFFLDEEIKNQIQIIFSENQKAPSELDRIYEIVLEETENAISRNKIENYLNHNFQLKVEAYEWLSPRLNMKMQKFASIREEIIQVLKNVFNLYQKQLDKKEALDFDDLIIYFHYLVRRNPEKKEKISAKFEKILVDEFQDMNFLQLLIIAEISNNKKNILFVGDPNQAIYGFQGAYPEIFSYFKTNIDLTTIFFNLSQNYRSTQNILNLSHKLILKNNQKDIFNEMFTENEYGKKINLLINNKRGGLTKKIYSIIKNLEASGINLNQIAIISRTHLETKYLRKWFLQKGLKFLDFNFSKHISWNYESYFLACLISLRFSAKPFAIKFILEFYFKKEEIPDYFLNQIEEYSDDLVESLNYLISSNFENKWISREDKQSISKIKNLWKLIEIEIKQKKSFDADNNHFEKMINNQEDLKEWIKTNMNSKLMKEIQHKKSTCISNILHFYKVMTYYSNSSIFKLREIVETLIVYIQHFVSHITENNYLNFSTVHGAKGSEFDYVFILNLVEDKFPKHYAQTQQDLEEERRILFVGMTRAKKELWLVSDLPIKNSKVRQEDLLSVPKVSKFLNELECFSSSSKEINLLTSISGDIPLEAFYL</sequence>
<dbReference type="Proteomes" id="UP000017119">
    <property type="component" value="Chromosome"/>
</dbReference>
<keyword evidence="4 11" id="KW-0347">Helicase</keyword>
<evidence type="ECO:0000256" key="2">
    <source>
        <dbReference type="ARBA" id="ARBA00022741"/>
    </source>
</evidence>
<evidence type="ECO:0000256" key="11">
    <source>
        <dbReference type="PROSITE-ProRule" id="PRU00560"/>
    </source>
</evidence>
<dbReference type="GO" id="GO:0000725">
    <property type="term" value="P:recombinational repair"/>
    <property type="evidence" value="ECO:0007669"/>
    <property type="project" value="TreeGrafter"/>
</dbReference>
<evidence type="ECO:0000256" key="7">
    <source>
        <dbReference type="ARBA" id="ARBA00023235"/>
    </source>
</evidence>
<keyword evidence="7" id="KW-0413">Isomerase</keyword>
<feature type="binding site" evidence="11">
    <location>
        <begin position="35"/>
        <end position="42"/>
    </location>
    <ligand>
        <name>ATP</name>
        <dbReference type="ChEBI" id="CHEBI:30616"/>
    </ligand>
</feature>
<dbReference type="SUPFAM" id="SSF52540">
    <property type="entry name" value="P-loop containing nucleoside triphosphate hydrolases"/>
    <property type="match status" value="1"/>
</dbReference>
<evidence type="ECO:0000259" key="12">
    <source>
        <dbReference type="PROSITE" id="PS51198"/>
    </source>
</evidence>
<dbReference type="EMBL" id="CP006771">
    <property type="protein sequence ID" value="AGX89110.1"/>
    <property type="molecule type" value="Genomic_DNA"/>
</dbReference>
<dbReference type="EC" id="5.6.2.4" evidence="9"/>
<keyword evidence="14" id="KW-1185">Reference proteome</keyword>
<dbReference type="PROSITE" id="PS51198">
    <property type="entry name" value="UVRD_HELICASE_ATP_BIND"/>
    <property type="match status" value="1"/>
</dbReference>
<accession>U5NCQ0</accession>
<dbReference type="PANTHER" id="PTHR11070:SF2">
    <property type="entry name" value="ATP-DEPENDENT DNA HELICASE SRS2"/>
    <property type="match status" value="1"/>
</dbReference>